<dbReference type="EMBL" id="BRZM01004092">
    <property type="protein sequence ID" value="GLD54634.1"/>
    <property type="molecule type" value="Genomic_DNA"/>
</dbReference>
<evidence type="ECO:0000256" key="1">
    <source>
        <dbReference type="SAM" id="SignalP"/>
    </source>
</evidence>
<keyword evidence="3" id="KW-1185">Reference proteome</keyword>
<comment type="caution">
    <text evidence="2">The sequence shown here is derived from an EMBL/GenBank/DDBJ whole genome shotgun (WGS) entry which is preliminary data.</text>
</comment>
<protein>
    <submittedName>
        <fullName evidence="2">Uncharacterized protein</fullName>
    </submittedName>
</protein>
<feature type="chain" id="PRO_5042256700" evidence="1">
    <location>
        <begin position="27"/>
        <end position="69"/>
    </location>
</feature>
<feature type="signal peptide" evidence="1">
    <location>
        <begin position="1"/>
        <end position="26"/>
    </location>
</feature>
<name>A0AAD3MJL4_LATJO</name>
<dbReference type="Proteomes" id="UP001279410">
    <property type="component" value="Unassembled WGS sequence"/>
</dbReference>
<organism evidence="2 3">
    <name type="scientific">Lates japonicus</name>
    <name type="common">Japanese lates</name>
    <dbReference type="NCBI Taxonomy" id="270547"/>
    <lineage>
        <taxon>Eukaryota</taxon>
        <taxon>Metazoa</taxon>
        <taxon>Chordata</taxon>
        <taxon>Craniata</taxon>
        <taxon>Vertebrata</taxon>
        <taxon>Euteleostomi</taxon>
        <taxon>Actinopterygii</taxon>
        <taxon>Neopterygii</taxon>
        <taxon>Teleostei</taxon>
        <taxon>Neoteleostei</taxon>
        <taxon>Acanthomorphata</taxon>
        <taxon>Carangaria</taxon>
        <taxon>Carangaria incertae sedis</taxon>
        <taxon>Centropomidae</taxon>
        <taxon>Lates</taxon>
    </lineage>
</organism>
<keyword evidence="1" id="KW-0732">Signal</keyword>
<dbReference type="AlphaFoldDB" id="A0AAD3MJL4"/>
<gene>
    <name evidence="2" type="ORF">AKAME5_002845000</name>
</gene>
<sequence length="69" mass="7589">MDRTVLVVLLCLQAFLLITAFTSTDAAALVTHEDQQLSSDVKRTTSCPRPGMCGVKRPRCRRPGACVPW</sequence>
<reference evidence="2" key="1">
    <citation type="submission" date="2022-08" db="EMBL/GenBank/DDBJ databases">
        <title>Genome sequencing of akame (Lates japonicus).</title>
        <authorList>
            <person name="Hashiguchi Y."/>
            <person name="Takahashi H."/>
        </authorList>
    </citation>
    <scope>NUCLEOTIDE SEQUENCE</scope>
    <source>
        <strain evidence="2">Kochi</strain>
    </source>
</reference>
<accession>A0AAD3MJL4</accession>
<evidence type="ECO:0000313" key="2">
    <source>
        <dbReference type="EMBL" id="GLD54634.1"/>
    </source>
</evidence>
<evidence type="ECO:0000313" key="3">
    <source>
        <dbReference type="Proteomes" id="UP001279410"/>
    </source>
</evidence>
<proteinExistence type="predicted"/>